<name>A0ABV3TVH1_9GAMM</name>
<dbReference type="PROSITE" id="PS51257">
    <property type="entry name" value="PROKAR_LIPOPROTEIN"/>
    <property type="match status" value="1"/>
</dbReference>
<evidence type="ECO:0000313" key="2">
    <source>
        <dbReference type="EMBL" id="MEX1665335.1"/>
    </source>
</evidence>
<accession>A0ABV3TVH1</accession>
<dbReference type="RefSeq" id="WP_368375439.1">
    <property type="nucleotide sequence ID" value="NZ_JBFRYB010000001.1"/>
</dbReference>
<keyword evidence="1" id="KW-0732">Signal</keyword>
<sequence>MNRTIIKLNVLILLGFSLLACTAVIDDAKGLDERLAEYGYRPGQNVDQIHSYQITDWTYLDSRHLMFSNGRAEHYLISLQGPCAALRGSEILLFKTRTNSLSKFDELVVPEDGVAKHCSIESMSRLIRAE</sequence>
<feature type="chain" id="PRO_5047104958" evidence="1">
    <location>
        <begin position="23"/>
        <end position="130"/>
    </location>
</feature>
<proteinExistence type="predicted"/>
<feature type="signal peptide" evidence="1">
    <location>
        <begin position="1"/>
        <end position="22"/>
    </location>
</feature>
<dbReference type="EMBL" id="JBFRYB010000001">
    <property type="protein sequence ID" value="MEX1665335.1"/>
    <property type="molecule type" value="Genomic_DNA"/>
</dbReference>
<protein>
    <submittedName>
        <fullName evidence="2">DUF6491 family protein</fullName>
    </submittedName>
</protein>
<gene>
    <name evidence="2" type="ORF">AB4875_07525</name>
</gene>
<comment type="caution">
    <text evidence="2">The sequence shown here is derived from an EMBL/GenBank/DDBJ whole genome shotgun (WGS) entry which is preliminary data.</text>
</comment>
<dbReference type="InterPro" id="IPR045500">
    <property type="entry name" value="DUF6491"/>
</dbReference>
<dbReference type="Pfam" id="PF20101">
    <property type="entry name" value="DUF6491"/>
    <property type="match status" value="1"/>
</dbReference>
<evidence type="ECO:0000256" key="1">
    <source>
        <dbReference type="SAM" id="SignalP"/>
    </source>
</evidence>
<keyword evidence="3" id="KW-1185">Reference proteome</keyword>
<reference evidence="2 3" key="1">
    <citation type="journal article" date="2011" name="Int. J. Syst. Evol. Microbiol.">
        <title>Zhongshania antarctica gen. nov., sp. nov. and Zhongshania guokunii sp. nov., gammaproteobacteria respectively isolated from coastal attached (fast) ice and surface seawater of the Antarctic.</title>
        <authorList>
            <person name="Li H.J."/>
            <person name="Zhang X.Y."/>
            <person name="Chen C.X."/>
            <person name="Zhang Y.J."/>
            <person name="Gao Z.M."/>
            <person name="Yu Y."/>
            <person name="Chen X.L."/>
            <person name="Chen B."/>
            <person name="Zhang Y.Z."/>
        </authorList>
    </citation>
    <scope>NUCLEOTIDE SEQUENCE [LARGE SCALE GENOMIC DNA]</scope>
    <source>
        <strain evidence="2 3">R06B22</strain>
    </source>
</reference>
<organism evidence="2 3">
    <name type="scientific">Zhongshania arctica</name>
    <dbReference type="NCBI Taxonomy" id="3238302"/>
    <lineage>
        <taxon>Bacteria</taxon>
        <taxon>Pseudomonadati</taxon>
        <taxon>Pseudomonadota</taxon>
        <taxon>Gammaproteobacteria</taxon>
        <taxon>Cellvibrionales</taxon>
        <taxon>Spongiibacteraceae</taxon>
        <taxon>Zhongshania</taxon>
    </lineage>
</organism>
<dbReference type="Proteomes" id="UP001557484">
    <property type="component" value="Unassembled WGS sequence"/>
</dbReference>
<evidence type="ECO:0000313" key="3">
    <source>
        <dbReference type="Proteomes" id="UP001557484"/>
    </source>
</evidence>